<dbReference type="KEGG" id="taw:EI545_18125"/>
<feature type="domain" description="Flagellar motor switch protein FliG C-terminal" evidence="1">
    <location>
        <begin position="7"/>
        <end position="62"/>
    </location>
</feature>
<name>A0A3S8UAT2_9RHOB</name>
<dbReference type="InterPro" id="IPR023087">
    <property type="entry name" value="Flg_Motor_Flig_C"/>
</dbReference>
<gene>
    <name evidence="2" type="ORF">EI545_18125</name>
</gene>
<dbReference type="InterPro" id="IPR011002">
    <property type="entry name" value="FliG_a-hlx"/>
</dbReference>
<dbReference type="AlphaFoldDB" id="A0A3S8UAT2"/>
<dbReference type="EMBL" id="CP034328">
    <property type="protein sequence ID" value="AZL60575.1"/>
    <property type="molecule type" value="Genomic_DNA"/>
</dbReference>
<keyword evidence="3" id="KW-1185">Reference proteome</keyword>
<dbReference type="Pfam" id="PF01706">
    <property type="entry name" value="FliG_C"/>
    <property type="match status" value="1"/>
</dbReference>
<evidence type="ECO:0000313" key="3">
    <source>
        <dbReference type="Proteomes" id="UP000282002"/>
    </source>
</evidence>
<organism evidence="2 3">
    <name type="scientific">Tabrizicola piscis</name>
    <dbReference type="NCBI Taxonomy" id="2494374"/>
    <lineage>
        <taxon>Bacteria</taxon>
        <taxon>Pseudomonadati</taxon>
        <taxon>Pseudomonadota</taxon>
        <taxon>Alphaproteobacteria</taxon>
        <taxon>Rhodobacterales</taxon>
        <taxon>Paracoccaceae</taxon>
        <taxon>Tabrizicola</taxon>
    </lineage>
</organism>
<dbReference type="OrthoDB" id="7616820at2"/>
<dbReference type="Proteomes" id="UP000282002">
    <property type="component" value="Chromosome"/>
</dbReference>
<evidence type="ECO:0000313" key="2">
    <source>
        <dbReference type="EMBL" id="AZL60575.1"/>
    </source>
</evidence>
<dbReference type="SUPFAM" id="SSF48029">
    <property type="entry name" value="FliG"/>
    <property type="match status" value="1"/>
</dbReference>
<reference evidence="2 3" key="1">
    <citation type="submission" date="2018-12" db="EMBL/GenBank/DDBJ databases">
        <title>Complete genome sequencing of Tabrizicola sp. K13M18.</title>
        <authorList>
            <person name="Bae J.-W."/>
        </authorList>
    </citation>
    <scope>NUCLEOTIDE SEQUENCE [LARGE SCALE GENOMIC DNA]</scope>
    <source>
        <strain evidence="2 3">K13M18</strain>
    </source>
</reference>
<sequence length="68" mass="7399">MGKTDLEEAAEFLLANISQRLAQGLREEMATRGKVKDKDAEEAMTAIITAIRTLEASGEISLIHPEDA</sequence>
<dbReference type="Gene3D" id="1.10.220.30">
    <property type="match status" value="1"/>
</dbReference>
<accession>A0A3S8UAT2</accession>
<protein>
    <recommendedName>
        <fullName evidence="1">Flagellar motor switch protein FliG C-terminal domain-containing protein</fullName>
    </recommendedName>
</protein>
<evidence type="ECO:0000259" key="1">
    <source>
        <dbReference type="Pfam" id="PF01706"/>
    </source>
</evidence>
<proteinExistence type="predicted"/>